<sequence>MRVWDEARGAGENLRRAHGERHGAGGAETPWSQLGIGEVLGILETMDGGAARGDVEALRAAIAAVRAVARGLRTAFGDDQLIGLAANSAVDRAASLAAQIDSGVDTVETGADAIESASGVVAAAQGNIPWLREQQQRLRDHPDTAASIRSAISATMSGSYSSPMIAVSGSLPSPVAPGEDSVFTGVGTGGGDPTQTSGIGGGGDDPGGGRGQSGLLTDTDGPDGGGPGGSGPSTTTTATPAGTVPVPAVPAVPSAPGGAGPSGTGRGDDPDVLTRGGLGAPQRGDRGVGAPSDGVGDGLGTSRGGSGESGGNGTGAGESGIGMPAGQPIAFTPPVVPATPAGGMPGGPAVPSAGAPGMRPAMPAGGAPGGGGGRDLKHRPPGYLHHDAHGREIVGDLPLVGPAVLGDWGPQAMPPITEPDEPILDLPVDETDVRADLGEIASGADGSASDVRTTGTAERDG</sequence>
<gene>
    <name evidence="2" type="ORF">GYA93_10025</name>
</gene>
<comment type="caution">
    <text evidence="2">The sequence shown here is derived from an EMBL/GenBank/DDBJ whole genome shotgun (WGS) entry which is preliminary data.</text>
</comment>
<organism evidence="2 3">
    <name type="scientific">Gordonia desulfuricans</name>
    <dbReference type="NCBI Taxonomy" id="89051"/>
    <lineage>
        <taxon>Bacteria</taxon>
        <taxon>Bacillati</taxon>
        <taxon>Actinomycetota</taxon>
        <taxon>Actinomycetes</taxon>
        <taxon>Mycobacteriales</taxon>
        <taxon>Gordoniaceae</taxon>
        <taxon>Gordonia</taxon>
    </lineage>
</organism>
<dbReference type="Proteomes" id="UP000466307">
    <property type="component" value="Unassembled WGS sequence"/>
</dbReference>
<dbReference type="RefSeq" id="WP_053777883.1">
    <property type="nucleotide sequence ID" value="NZ_JAADZU010000026.1"/>
</dbReference>
<dbReference type="EMBL" id="JAADZU010000026">
    <property type="protein sequence ID" value="NDK89913.1"/>
    <property type="molecule type" value="Genomic_DNA"/>
</dbReference>
<feature type="compositionally biased region" description="Low complexity" evidence="1">
    <location>
        <begin position="232"/>
        <end position="256"/>
    </location>
</feature>
<feature type="compositionally biased region" description="Gly residues" evidence="1">
    <location>
        <begin position="295"/>
        <end position="320"/>
    </location>
</feature>
<feature type="compositionally biased region" description="Gly residues" evidence="1">
    <location>
        <begin position="186"/>
        <end position="212"/>
    </location>
</feature>
<keyword evidence="3" id="KW-1185">Reference proteome</keyword>
<evidence type="ECO:0008006" key="4">
    <source>
        <dbReference type="Google" id="ProtNLM"/>
    </source>
</evidence>
<feature type="compositionally biased region" description="Low complexity" evidence="1">
    <location>
        <begin position="328"/>
        <end position="365"/>
    </location>
</feature>
<accession>A0A7K3LNW4</accession>
<name>A0A7K3LNW4_9ACTN</name>
<evidence type="ECO:0000313" key="3">
    <source>
        <dbReference type="Proteomes" id="UP000466307"/>
    </source>
</evidence>
<feature type="region of interest" description="Disordered" evidence="1">
    <location>
        <begin position="171"/>
        <end position="379"/>
    </location>
</feature>
<dbReference type="AlphaFoldDB" id="A0A7K3LNW4"/>
<proteinExistence type="predicted"/>
<reference evidence="2 3" key="1">
    <citation type="submission" date="2020-01" db="EMBL/GenBank/DDBJ databases">
        <title>Investigation of new actinobacteria for the biodesulphurisation of diesel fuel.</title>
        <authorList>
            <person name="Athi Narayanan S.M."/>
        </authorList>
    </citation>
    <scope>NUCLEOTIDE SEQUENCE [LARGE SCALE GENOMIC DNA]</scope>
    <source>
        <strain evidence="2 3">213E</strain>
    </source>
</reference>
<feature type="region of interest" description="Disordered" evidence="1">
    <location>
        <begin position="438"/>
        <end position="461"/>
    </location>
</feature>
<evidence type="ECO:0000256" key="1">
    <source>
        <dbReference type="SAM" id="MobiDB-lite"/>
    </source>
</evidence>
<feature type="region of interest" description="Disordered" evidence="1">
    <location>
        <begin position="1"/>
        <end position="30"/>
    </location>
</feature>
<protein>
    <recommendedName>
        <fullName evidence="4">PPE domain-containing protein</fullName>
    </recommendedName>
</protein>
<feature type="compositionally biased region" description="Gly residues" evidence="1">
    <location>
        <begin position="222"/>
        <end position="231"/>
    </location>
</feature>
<feature type="compositionally biased region" description="Basic and acidic residues" evidence="1">
    <location>
        <begin position="1"/>
        <end position="23"/>
    </location>
</feature>
<feature type="compositionally biased region" description="Polar residues" evidence="1">
    <location>
        <begin position="450"/>
        <end position="461"/>
    </location>
</feature>
<evidence type="ECO:0000313" key="2">
    <source>
        <dbReference type="EMBL" id="NDK89913.1"/>
    </source>
</evidence>